<dbReference type="GO" id="GO:0032467">
    <property type="term" value="P:positive regulation of cytokinesis"/>
    <property type="evidence" value="ECO:0007669"/>
    <property type="project" value="InterPro"/>
</dbReference>
<evidence type="ECO:0000313" key="3">
    <source>
        <dbReference type="Proteomes" id="UP000472266"/>
    </source>
</evidence>
<reference evidence="2" key="2">
    <citation type="submission" date="2025-08" db="UniProtKB">
        <authorList>
            <consortium name="Ensembl"/>
        </authorList>
    </citation>
    <scope>IDENTIFICATION</scope>
</reference>
<dbReference type="InterPro" id="IPR026708">
    <property type="entry name" value="CSPP1"/>
</dbReference>
<dbReference type="GO" id="GO:0005874">
    <property type="term" value="C:microtubule"/>
    <property type="evidence" value="ECO:0007669"/>
    <property type="project" value="InterPro"/>
</dbReference>
<organism evidence="2 3">
    <name type="scientific">Strigops habroptila</name>
    <name type="common">Kakapo</name>
    <dbReference type="NCBI Taxonomy" id="2489341"/>
    <lineage>
        <taxon>Eukaryota</taxon>
        <taxon>Metazoa</taxon>
        <taxon>Chordata</taxon>
        <taxon>Craniata</taxon>
        <taxon>Vertebrata</taxon>
        <taxon>Euteleostomi</taxon>
        <taxon>Archelosauria</taxon>
        <taxon>Archosauria</taxon>
        <taxon>Dinosauria</taxon>
        <taxon>Saurischia</taxon>
        <taxon>Theropoda</taxon>
        <taxon>Coelurosauria</taxon>
        <taxon>Aves</taxon>
        <taxon>Neognathae</taxon>
        <taxon>Neoaves</taxon>
        <taxon>Telluraves</taxon>
        <taxon>Australaves</taxon>
        <taxon>Psittaciformes</taxon>
        <taxon>Psittacidae</taxon>
        <taxon>Strigops</taxon>
    </lineage>
</organism>
<dbReference type="InParanoid" id="A0A672TFT8"/>
<accession>A0A672TFT8</accession>
<evidence type="ECO:0008006" key="4">
    <source>
        <dbReference type="Google" id="ProtNLM"/>
    </source>
</evidence>
<dbReference type="OMA" id="RICGIIM"/>
<dbReference type="Ensembl" id="ENSSHBT00005000019.1">
    <property type="protein sequence ID" value="ENSSHBP00005000013.1"/>
    <property type="gene ID" value="ENSSHBG00005000021.1"/>
</dbReference>
<proteinExistence type="predicted"/>
<reference evidence="2 3" key="1">
    <citation type="submission" date="2019-11" db="EMBL/GenBank/DDBJ databases">
        <title>Strigops habroptila (kakapo) genome, bStrHab1, primary haplotype, v2.</title>
        <authorList>
            <person name="Jarvis E.D."/>
            <person name="Howard J."/>
            <person name="Rhie A."/>
            <person name="Phillippy A."/>
            <person name="Korlach J."/>
            <person name="Digby A."/>
            <person name="Iorns D."/>
            <person name="Eason D."/>
            <person name="Robertson B."/>
            <person name="Raemaekers T."/>
            <person name="Howe K."/>
            <person name="Lewin H."/>
            <person name="Damas J."/>
            <person name="Hastie A."/>
            <person name="Tracey A."/>
            <person name="Chow W."/>
            <person name="Fedrigo O."/>
        </authorList>
    </citation>
    <scope>NUCLEOTIDE SEQUENCE [LARGE SCALE GENOMIC DNA]</scope>
</reference>
<reference evidence="2" key="3">
    <citation type="submission" date="2025-09" db="UniProtKB">
        <authorList>
            <consortium name="Ensembl"/>
        </authorList>
    </citation>
    <scope>IDENTIFICATION</scope>
</reference>
<feature type="region of interest" description="Disordered" evidence="1">
    <location>
        <begin position="343"/>
        <end position="368"/>
    </location>
</feature>
<sequence length="413" mass="48956">MMADDLDKFIEDQKAKLAQDKAELENDPPYMEMRNKESEKLSETSKMLISMAKENIPPNSQQNYSLVSGDYGLSLPLGEEYERKKHKLKEELRQDYRRYLSQGISQAKRKKNYQTTGEVDPYTQGLSLPIDERKSAKEKLRLERNKEYNQYLRDKELWNEKLRKLGKKNTENETDRKKKPIAVTRLQPELHTEVQSSNTSAEPPKKDAFTSTEGYEELLNKRWLEEDRYHRLDDDIELRTRLLNRRLDEDLDVPNRRHRGFATQSVIPIRKHHRPDEDRHFGRRYYRMDYDPEISEEMDPRFRSESTYDRKTPRFFFAERPYLDGIVRDLPADYEDELKERARVQQTSRTGNSRNQVQISSSATEQAKSAAEMPYTTGLVLGMYKNLTNDTELDLLCIFYFFFGVVRTENLSK</sequence>
<evidence type="ECO:0000256" key="1">
    <source>
        <dbReference type="SAM" id="MobiDB-lite"/>
    </source>
</evidence>
<dbReference type="GeneTree" id="ENSGT00390000015084"/>
<dbReference type="PANTHER" id="PTHR21616:SF2">
    <property type="entry name" value="CENTROSOME AND SPINDLE POLE-ASSOCIATED PROTEIN 1"/>
    <property type="match status" value="1"/>
</dbReference>
<feature type="region of interest" description="Disordered" evidence="1">
    <location>
        <begin position="168"/>
        <end position="212"/>
    </location>
</feature>
<protein>
    <recommendedName>
        <fullName evidence="4">Centrosome and spindle pole associated protein 1</fullName>
    </recommendedName>
</protein>
<name>A0A672TFT8_STRHB</name>
<feature type="compositionally biased region" description="Basic and acidic residues" evidence="1">
    <location>
        <begin position="33"/>
        <end position="43"/>
    </location>
</feature>
<dbReference type="AlphaFoldDB" id="A0A672TFT8"/>
<feature type="compositionally biased region" description="Polar residues" evidence="1">
    <location>
        <begin position="344"/>
        <end position="367"/>
    </location>
</feature>
<dbReference type="Proteomes" id="UP000472266">
    <property type="component" value="Chromosome 1"/>
</dbReference>
<dbReference type="PANTHER" id="PTHR21616">
    <property type="entry name" value="CENTROSOME SPINDLE POLE ASSOCIATED PROTEIN"/>
    <property type="match status" value="1"/>
</dbReference>
<keyword evidence="3" id="KW-1185">Reference proteome</keyword>
<feature type="region of interest" description="Disordered" evidence="1">
    <location>
        <begin position="19"/>
        <end position="43"/>
    </location>
</feature>
<dbReference type="GO" id="GO:0005813">
    <property type="term" value="C:centrosome"/>
    <property type="evidence" value="ECO:0007669"/>
    <property type="project" value="InterPro"/>
</dbReference>
<dbReference type="GO" id="GO:0000922">
    <property type="term" value="C:spindle pole"/>
    <property type="evidence" value="ECO:0007669"/>
    <property type="project" value="InterPro"/>
</dbReference>
<evidence type="ECO:0000313" key="2">
    <source>
        <dbReference type="Ensembl" id="ENSSHBP00005000013.1"/>
    </source>
</evidence>